<evidence type="ECO:0000256" key="4">
    <source>
        <dbReference type="ARBA" id="ARBA00022989"/>
    </source>
</evidence>
<feature type="transmembrane region" description="Helical" evidence="6">
    <location>
        <begin position="34"/>
        <end position="56"/>
    </location>
</feature>
<dbReference type="AlphaFoldDB" id="A0A0F6SDT7"/>
<comment type="subcellular location">
    <subcellularLocation>
        <location evidence="1">Cell membrane</location>
        <topology evidence="1">Multi-pass membrane protein</topology>
    </subcellularLocation>
</comment>
<evidence type="ECO:0000256" key="2">
    <source>
        <dbReference type="ARBA" id="ARBA00022475"/>
    </source>
</evidence>
<feature type="transmembrane region" description="Helical" evidence="6">
    <location>
        <begin position="132"/>
        <end position="155"/>
    </location>
</feature>
<evidence type="ECO:0000256" key="6">
    <source>
        <dbReference type="SAM" id="Phobius"/>
    </source>
</evidence>
<sequence length="208" mass="21676">MPVSGRSALVLGLVVLAAVWLVPLADVLPGPFLAHMTMHMGVVAVAAPLLALGVAGTRFDPVRRAPRWLAPIPASFGELVVVWGWHAPALHQVARETALGFALEQGSFLATGVWLWASALCGDEHRAASRRAVGVVALLLTSMHMTLLGALIALAPRPLYAHACHRASSLTPLEDQQIGGAIMLAVGAASYLAGGVALSARLVREARA</sequence>
<dbReference type="Pfam" id="PF09678">
    <property type="entry name" value="Caa3_CtaG"/>
    <property type="match status" value="1"/>
</dbReference>
<evidence type="ECO:0000256" key="3">
    <source>
        <dbReference type="ARBA" id="ARBA00022692"/>
    </source>
</evidence>
<dbReference type="GO" id="GO:0005886">
    <property type="term" value="C:plasma membrane"/>
    <property type="evidence" value="ECO:0007669"/>
    <property type="project" value="UniProtKB-SubCell"/>
</dbReference>
<dbReference type="KEGG" id="samy:DB32_001163"/>
<keyword evidence="2" id="KW-1003">Cell membrane</keyword>
<keyword evidence="3 6" id="KW-0812">Transmembrane</keyword>
<accession>A0A0F6SDT7</accession>
<evidence type="ECO:0000313" key="7">
    <source>
        <dbReference type="EMBL" id="AKF04014.1"/>
    </source>
</evidence>
<feature type="transmembrane region" description="Helical" evidence="6">
    <location>
        <begin position="68"/>
        <end position="86"/>
    </location>
</feature>
<keyword evidence="4 6" id="KW-1133">Transmembrane helix</keyword>
<name>A0A0F6SDT7_9BACT</name>
<keyword evidence="5 6" id="KW-0472">Membrane</keyword>
<evidence type="ECO:0000313" key="8">
    <source>
        <dbReference type="Proteomes" id="UP000034883"/>
    </source>
</evidence>
<gene>
    <name evidence="7" type="ORF">DB32_001163</name>
</gene>
<evidence type="ECO:0000256" key="5">
    <source>
        <dbReference type="ARBA" id="ARBA00023136"/>
    </source>
</evidence>
<dbReference type="Proteomes" id="UP000034883">
    <property type="component" value="Chromosome"/>
</dbReference>
<protein>
    <submittedName>
        <fullName evidence="7">Uncharacterized protein</fullName>
    </submittedName>
</protein>
<dbReference type="InterPro" id="IPR019108">
    <property type="entry name" value="Caa3_assmbl_CtaG-rel"/>
</dbReference>
<keyword evidence="8" id="KW-1185">Reference proteome</keyword>
<feature type="transmembrane region" description="Helical" evidence="6">
    <location>
        <begin position="98"/>
        <end position="120"/>
    </location>
</feature>
<evidence type="ECO:0000256" key="1">
    <source>
        <dbReference type="ARBA" id="ARBA00004651"/>
    </source>
</evidence>
<reference evidence="7 8" key="1">
    <citation type="submission" date="2015-03" db="EMBL/GenBank/DDBJ databases">
        <title>Genome assembly of Sandaracinus amylolyticus DSM 53668.</title>
        <authorList>
            <person name="Sharma G."/>
            <person name="Subramanian S."/>
        </authorList>
    </citation>
    <scope>NUCLEOTIDE SEQUENCE [LARGE SCALE GENOMIC DNA]</scope>
    <source>
        <strain evidence="7 8">DSM 53668</strain>
    </source>
</reference>
<proteinExistence type="predicted"/>
<organism evidence="7 8">
    <name type="scientific">Sandaracinus amylolyticus</name>
    <dbReference type="NCBI Taxonomy" id="927083"/>
    <lineage>
        <taxon>Bacteria</taxon>
        <taxon>Pseudomonadati</taxon>
        <taxon>Myxococcota</taxon>
        <taxon>Polyangia</taxon>
        <taxon>Polyangiales</taxon>
        <taxon>Sandaracinaceae</taxon>
        <taxon>Sandaracinus</taxon>
    </lineage>
</organism>
<feature type="transmembrane region" description="Helical" evidence="6">
    <location>
        <begin position="178"/>
        <end position="203"/>
    </location>
</feature>
<dbReference type="EMBL" id="CP011125">
    <property type="protein sequence ID" value="AKF04014.1"/>
    <property type="molecule type" value="Genomic_DNA"/>
</dbReference>
<dbReference type="STRING" id="927083.DB32_001163"/>